<dbReference type="Gene3D" id="3.30.565.10">
    <property type="entry name" value="Histidine kinase-like ATPase, C-terminal domain"/>
    <property type="match status" value="1"/>
</dbReference>
<dbReference type="PROSITE" id="PS50109">
    <property type="entry name" value="HIS_KIN"/>
    <property type="match status" value="1"/>
</dbReference>
<dbReference type="InterPro" id="IPR036097">
    <property type="entry name" value="HisK_dim/P_sf"/>
</dbReference>
<protein>
    <recommendedName>
        <fullName evidence="2">histidine kinase</fullName>
        <ecNumber evidence="2">2.7.13.3</ecNumber>
    </recommendedName>
</protein>
<evidence type="ECO:0000259" key="8">
    <source>
        <dbReference type="PROSITE" id="PS50110"/>
    </source>
</evidence>
<comment type="catalytic activity">
    <reaction evidence="1">
        <text>ATP + protein L-histidine = ADP + protein N-phospho-L-histidine.</text>
        <dbReference type="EC" id="2.7.13.3"/>
    </reaction>
</comment>
<dbReference type="AlphaFoldDB" id="A8PPM5"/>
<dbReference type="Gene3D" id="1.10.287.130">
    <property type="match status" value="1"/>
</dbReference>
<evidence type="ECO:0000259" key="7">
    <source>
        <dbReference type="PROSITE" id="PS50109"/>
    </source>
</evidence>
<dbReference type="PANTHER" id="PTHR43047:SF72">
    <property type="entry name" value="OSMOSENSING HISTIDINE PROTEIN KINASE SLN1"/>
    <property type="match status" value="1"/>
</dbReference>
<dbReference type="EMBL" id="AAQJ02000001">
    <property type="protein sequence ID" value="EDP45772.1"/>
    <property type="molecule type" value="Genomic_DNA"/>
</dbReference>
<organism evidence="10 11">
    <name type="scientific">Rickettsiella grylli</name>
    <dbReference type="NCBI Taxonomy" id="59196"/>
    <lineage>
        <taxon>Bacteria</taxon>
        <taxon>Pseudomonadati</taxon>
        <taxon>Pseudomonadota</taxon>
        <taxon>Gammaproteobacteria</taxon>
        <taxon>Legionellales</taxon>
        <taxon>Coxiellaceae</taxon>
        <taxon>Rickettsiella</taxon>
    </lineage>
</organism>
<feature type="modified residue" description="4-aspartylphosphate" evidence="6">
    <location>
        <position position="480"/>
    </location>
</feature>
<dbReference type="InterPro" id="IPR013656">
    <property type="entry name" value="PAS_4"/>
</dbReference>
<dbReference type="RefSeq" id="WP_006034760.1">
    <property type="nucleotide sequence ID" value="NZ_AAQJ02000001.1"/>
</dbReference>
<dbReference type="Pfam" id="PF02518">
    <property type="entry name" value="HATPase_c"/>
    <property type="match status" value="1"/>
</dbReference>
<dbReference type="SMART" id="SM00388">
    <property type="entry name" value="HisKA"/>
    <property type="match status" value="1"/>
</dbReference>
<dbReference type="EC" id="2.7.13.3" evidence="2"/>
<dbReference type="SUPFAM" id="SSF47384">
    <property type="entry name" value="Homodimeric domain of signal transducing histidine kinase"/>
    <property type="match status" value="1"/>
</dbReference>
<dbReference type="Proteomes" id="UP000054075">
    <property type="component" value="Unassembled WGS sequence"/>
</dbReference>
<dbReference type="Gene3D" id="3.40.50.2300">
    <property type="match status" value="1"/>
</dbReference>
<dbReference type="PROSITE" id="PS50110">
    <property type="entry name" value="RESPONSE_REGULATORY"/>
    <property type="match status" value="1"/>
</dbReference>
<feature type="domain" description="Histidine kinase" evidence="7">
    <location>
        <begin position="185"/>
        <end position="405"/>
    </location>
</feature>
<feature type="domain" description="Response regulatory" evidence="8">
    <location>
        <begin position="431"/>
        <end position="550"/>
    </location>
</feature>
<dbReference type="SUPFAM" id="SSF55874">
    <property type="entry name" value="ATPase domain of HSP90 chaperone/DNA topoisomerase II/histidine kinase"/>
    <property type="match status" value="1"/>
</dbReference>
<evidence type="ECO:0000256" key="4">
    <source>
        <dbReference type="ARBA" id="ARBA00022679"/>
    </source>
</evidence>
<sequence>MSEKKVIEYLKKMIFKITGHSVSEEMSIENYVDYIVDYFMTILHSMPNNVYWLDRNGLLRGGNHELARKLHLKSGFDLEGLTYEQMANAAQLPTKEFEPYRVTELEVMQSGIPSIAKEEPPIKVEGKTFYYLSNKTPLRNKKGEMIGVVGISTDITKLKEIQFDLKVALKKAEAANDAKTKFMMNMAHDLRTPLAGIIGIANIQAKEGTHEQDKQHGRWIMEAGNQLLELLNAVMDVMALEEREDALNHDRVELSHLMKELTDLMQPSIVAKGLHSEWQFDPKLPAITSDVMKLKRILLNLISNAIKFTEKGTVGVAIHLLGINDKHARLNIQIKDTGIGIPSDQHEKIFDQFYRAHPSYRGVYTGYGVGLYLVKKAVDLLGGKITVSSEEGKGSCFTLAFNFPLAEEDAKEIGKPMDCISENATTKIKEVVLVVEDNDLVRHAIKIRLIHLGYDVMTVAEGKAALKALKTQPFSWVLLDIGLPDLSGTEVAQQYRQWERKNNKAYLPFFALTAHAGEKVEEKCYEAGIDYFLKKPLAEKDIKIIKQVIKKIKNDTESLINRK</sequence>
<name>A8PPM5_9COXI</name>
<reference evidence="10" key="2">
    <citation type="submission" date="2007-10" db="EMBL/GenBank/DDBJ databases">
        <authorList>
            <person name="Myers G.S."/>
        </authorList>
    </citation>
    <scope>NUCLEOTIDE SEQUENCE [LARGE SCALE GENOMIC DNA]</scope>
</reference>
<gene>
    <name evidence="10" type="ORF">RICGR_1340</name>
</gene>
<feature type="domain" description="PAC" evidence="9">
    <location>
        <begin position="115"/>
        <end position="167"/>
    </location>
</feature>
<dbReference type="InterPro" id="IPR005467">
    <property type="entry name" value="His_kinase_dom"/>
</dbReference>
<dbReference type="eggNOG" id="COG2205">
    <property type="taxonomic scope" value="Bacteria"/>
</dbReference>
<dbReference type="GO" id="GO:0009927">
    <property type="term" value="F:histidine phosphotransfer kinase activity"/>
    <property type="evidence" value="ECO:0007669"/>
    <property type="project" value="TreeGrafter"/>
</dbReference>
<dbReference type="PANTHER" id="PTHR43047">
    <property type="entry name" value="TWO-COMPONENT HISTIDINE PROTEIN KINASE"/>
    <property type="match status" value="1"/>
</dbReference>
<dbReference type="InterPro" id="IPR000700">
    <property type="entry name" value="PAS-assoc_C"/>
</dbReference>
<dbReference type="Pfam" id="PF00512">
    <property type="entry name" value="HisKA"/>
    <property type="match status" value="1"/>
</dbReference>
<dbReference type="Pfam" id="PF08448">
    <property type="entry name" value="PAS_4"/>
    <property type="match status" value="1"/>
</dbReference>
<dbReference type="GO" id="GO:0005886">
    <property type="term" value="C:plasma membrane"/>
    <property type="evidence" value="ECO:0007669"/>
    <property type="project" value="UniProtKB-ARBA"/>
</dbReference>
<dbReference type="Pfam" id="PF00072">
    <property type="entry name" value="Response_reg"/>
    <property type="match status" value="1"/>
</dbReference>
<dbReference type="PRINTS" id="PR00344">
    <property type="entry name" value="BCTRLSENSOR"/>
</dbReference>
<evidence type="ECO:0000313" key="11">
    <source>
        <dbReference type="Proteomes" id="UP000054075"/>
    </source>
</evidence>
<evidence type="ECO:0000256" key="3">
    <source>
        <dbReference type="ARBA" id="ARBA00022553"/>
    </source>
</evidence>
<dbReference type="InterPro" id="IPR035965">
    <property type="entry name" value="PAS-like_dom_sf"/>
</dbReference>
<dbReference type="InterPro" id="IPR003594">
    <property type="entry name" value="HATPase_dom"/>
</dbReference>
<evidence type="ECO:0000256" key="2">
    <source>
        <dbReference type="ARBA" id="ARBA00012438"/>
    </source>
</evidence>
<evidence type="ECO:0000256" key="6">
    <source>
        <dbReference type="PROSITE-ProRule" id="PRU00169"/>
    </source>
</evidence>
<dbReference type="InterPro" id="IPR036890">
    <property type="entry name" value="HATPase_C_sf"/>
</dbReference>
<evidence type="ECO:0000313" key="10">
    <source>
        <dbReference type="EMBL" id="EDP45772.1"/>
    </source>
</evidence>
<keyword evidence="4" id="KW-0808">Transferase</keyword>
<dbReference type="InterPro" id="IPR003661">
    <property type="entry name" value="HisK_dim/P_dom"/>
</dbReference>
<dbReference type="CDD" id="cd17546">
    <property type="entry name" value="REC_hyHK_CKI1_RcsC-like"/>
    <property type="match status" value="1"/>
</dbReference>
<dbReference type="OrthoDB" id="6187449at2"/>
<dbReference type="FunFam" id="3.30.565.10:FF:000006">
    <property type="entry name" value="Sensor histidine kinase WalK"/>
    <property type="match status" value="1"/>
</dbReference>
<dbReference type="SMART" id="SM00448">
    <property type="entry name" value="REC"/>
    <property type="match status" value="1"/>
</dbReference>
<evidence type="ECO:0000256" key="5">
    <source>
        <dbReference type="ARBA" id="ARBA00022777"/>
    </source>
</evidence>
<dbReference type="InterPro" id="IPR001789">
    <property type="entry name" value="Sig_transdc_resp-reg_receiver"/>
</dbReference>
<dbReference type="InterPro" id="IPR011006">
    <property type="entry name" value="CheY-like_superfamily"/>
</dbReference>
<dbReference type="SUPFAM" id="SSF55785">
    <property type="entry name" value="PYP-like sensor domain (PAS domain)"/>
    <property type="match status" value="1"/>
</dbReference>
<dbReference type="CDD" id="cd16922">
    <property type="entry name" value="HATPase_EvgS-ArcB-TorS-like"/>
    <property type="match status" value="1"/>
</dbReference>
<dbReference type="SUPFAM" id="SSF52172">
    <property type="entry name" value="CheY-like"/>
    <property type="match status" value="1"/>
</dbReference>
<dbReference type="STRING" id="59196.RICGR_1340"/>
<keyword evidence="3 6" id="KW-0597">Phosphoprotein</keyword>
<evidence type="ECO:0000256" key="1">
    <source>
        <dbReference type="ARBA" id="ARBA00000085"/>
    </source>
</evidence>
<keyword evidence="5 10" id="KW-0418">Kinase</keyword>
<dbReference type="InterPro" id="IPR004358">
    <property type="entry name" value="Sig_transdc_His_kin-like_C"/>
</dbReference>
<dbReference type="GO" id="GO:0000155">
    <property type="term" value="F:phosphorelay sensor kinase activity"/>
    <property type="evidence" value="ECO:0007669"/>
    <property type="project" value="InterPro"/>
</dbReference>
<evidence type="ECO:0000259" key="9">
    <source>
        <dbReference type="PROSITE" id="PS50113"/>
    </source>
</evidence>
<dbReference type="SMART" id="SM00387">
    <property type="entry name" value="HATPase_c"/>
    <property type="match status" value="1"/>
</dbReference>
<keyword evidence="11" id="KW-1185">Reference proteome</keyword>
<dbReference type="PROSITE" id="PS50113">
    <property type="entry name" value="PAC"/>
    <property type="match status" value="1"/>
</dbReference>
<reference evidence="10" key="1">
    <citation type="submission" date="2006-04" db="EMBL/GenBank/DDBJ databases">
        <authorList>
            <person name="Seshadri R."/>
            <person name="Federici B.A."/>
        </authorList>
    </citation>
    <scope>NUCLEOTIDE SEQUENCE [LARGE SCALE GENOMIC DNA]</scope>
</reference>
<accession>A8PPM5</accession>
<comment type="caution">
    <text evidence="10">The sequence shown here is derived from an EMBL/GenBank/DDBJ whole genome shotgun (WGS) entry which is preliminary data.</text>
</comment>
<proteinExistence type="predicted"/>
<dbReference type="Gene3D" id="3.30.450.20">
    <property type="entry name" value="PAS domain"/>
    <property type="match status" value="1"/>
</dbReference>
<dbReference type="CDD" id="cd00082">
    <property type="entry name" value="HisKA"/>
    <property type="match status" value="1"/>
</dbReference>